<accession>A0A5R9Q1A8</accession>
<dbReference type="EMBL" id="PPSW01000023">
    <property type="protein sequence ID" value="TLX46336.1"/>
    <property type="molecule type" value="Genomic_DNA"/>
</dbReference>
<evidence type="ECO:0000256" key="1">
    <source>
        <dbReference type="SAM" id="Coils"/>
    </source>
</evidence>
<evidence type="ECO:0000313" key="4">
    <source>
        <dbReference type="Proteomes" id="UP000309186"/>
    </source>
</evidence>
<name>A0A5R9Q1A8_9GAMM</name>
<dbReference type="InterPro" id="IPR021104">
    <property type="entry name" value="KfrA_DNA-bd_N"/>
</dbReference>
<sequence length="189" mass="21570">MYISNLSSSAVLLIISPFAIRNRLQGGSSERIKFVWSEYLSQKESIIEEENDIELPAEIAEKLEKNQQATITQLQKLAIESYKLAQQVAEKRVKSTIEDYQSKIIKFEESENQASLAIESGDKKIDDLESEIDLLQSRNEELVAENSRLLGLLEANESRIKQLEVKEVALDQLQRSYGKLEGQLELLKR</sequence>
<comment type="caution">
    <text evidence="3">The sequence shown here is derived from an EMBL/GenBank/DDBJ whole genome shotgun (WGS) entry which is preliminary data.</text>
</comment>
<reference evidence="3 4" key="1">
    <citation type="submission" date="2018-01" db="EMBL/GenBank/DDBJ databases">
        <title>Co-occurrence of chitin degradation, pigmentation and bioactivity in marine Pseudoalteromonas.</title>
        <authorList>
            <person name="Paulsen S."/>
            <person name="Gram L."/>
            <person name="Machado H."/>
        </authorList>
    </citation>
    <scope>NUCLEOTIDE SEQUENCE [LARGE SCALE GENOMIC DNA]</scope>
    <source>
        <strain evidence="3 4">S3663</strain>
    </source>
</reference>
<evidence type="ECO:0000313" key="3">
    <source>
        <dbReference type="EMBL" id="TLX46336.1"/>
    </source>
</evidence>
<keyword evidence="1" id="KW-0175">Coiled coil</keyword>
<dbReference type="OrthoDB" id="9131752at2"/>
<organism evidence="3 4">
    <name type="scientific">Pseudoalteromonas phenolica</name>
    <dbReference type="NCBI Taxonomy" id="161398"/>
    <lineage>
        <taxon>Bacteria</taxon>
        <taxon>Pseudomonadati</taxon>
        <taxon>Pseudomonadota</taxon>
        <taxon>Gammaproteobacteria</taxon>
        <taxon>Alteromonadales</taxon>
        <taxon>Pseudoalteromonadaceae</taxon>
        <taxon>Pseudoalteromonas</taxon>
    </lineage>
</organism>
<protein>
    <recommendedName>
        <fullName evidence="2">KfrA N-terminal DNA-binding domain-containing protein</fullName>
    </recommendedName>
</protein>
<feature type="coiled-coil region" evidence="1">
    <location>
        <begin position="118"/>
        <end position="183"/>
    </location>
</feature>
<evidence type="ECO:0000259" key="2">
    <source>
        <dbReference type="Pfam" id="PF11740"/>
    </source>
</evidence>
<feature type="domain" description="KfrA N-terminal DNA-binding" evidence="2">
    <location>
        <begin position="18"/>
        <end position="120"/>
    </location>
</feature>
<dbReference type="AlphaFoldDB" id="A0A5R9Q1A8"/>
<dbReference type="RefSeq" id="WP_138482553.1">
    <property type="nucleotide sequence ID" value="NZ_PPSW01000023.1"/>
</dbReference>
<dbReference type="Pfam" id="PF11740">
    <property type="entry name" value="KfrA_N"/>
    <property type="match status" value="1"/>
</dbReference>
<dbReference type="Proteomes" id="UP000309186">
    <property type="component" value="Unassembled WGS sequence"/>
</dbReference>
<proteinExistence type="predicted"/>
<gene>
    <name evidence="3" type="ORF">C1E24_14300</name>
</gene>